<dbReference type="InterPro" id="IPR029476">
    <property type="entry name" value="DNase_NucA_NucB"/>
</dbReference>
<proteinExistence type="predicted"/>
<dbReference type="Proteomes" id="UP000661607">
    <property type="component" value="Unassembled WGS sequence"/>
</dbReference>
<accession>A0ABR9K6K8</accession>
<reference evidence="2 3" key="1">
    <citation type="submission" date="2020-10" db="EMBL/GenBank/DDBJ databases">
        <title>Sequencing the genomes of 1000 actinobacteria strains.</title>
        <authorList>
            <person name="Klenk H.-P."/>
        </authorList>
    </citation>
    <scope>NUCLEOTIDE SEQUENCE [LARGE SCALE GENOMIC DNA]</scope>
    <source>
        <strain evidence="2 3">DSM 43748</strain>
    </source>
</reference>
<protein>
    <recommendedName>
        <fullName evidence="1">Deoxyribonuclease NucA/NucB domain-containing protein</fullName>
    </recommendedName>
</protein>
<comment type="caution">
    <text evidence="2">The sequence shown here is derived from an EMBL/GenBank/DDBJ whole genome shotgun (WGS) entry which is preliminary data.</text>
</comment>
<sequence length="87" mass="10014">MNHCKYYFWDEYKTAKKWAYGVPQAGWLQCDEYPFASTLEGAGKKDGNYSIQAVPKQHNLDHGAALDSFYADYRVVPGNQFWVKIVS</sequence>
<name>A0ABR9K6K8_9ACTN</name>
<organism evidence="2 3">
    <name type="scientific">Nonomuraea africana</name>
    <dbReference type="NCBI Taxonomy" id="46171"/>
    <lineage>
        <taxon>Bacteria</taxon>
        <taxon>Bacillati</taxon>
        <taxon>Actinomycetota</taxon>
        <taxon>Actinomycetes</taxon>
        <taxon>Streptosporangiales</taxon>
        <taxon>Streptosporangiaceae</taxon>
        <taxon>Nonomuraea</taxon>
    </lineage>
</organism>
<dbReference type="RefSeq" id="WP_192773210.1">
    <property type="nucleotide sequence ID" value="NZ_BAAASY010000048.1"/>
</dbReference>
<keyword evidence="3" id="KW-1185">Reference proteome</keyword>
<dbReference type="EMBL" id="JADBEF010000001">
    <property type="protein sequence ID" value="MBE1557642.1"/>
    <property type="molecule type" value="Genomic_DNA"/>
</dbReference>
<evidence type="ECO:0000313" key="2">
    <source>
        <dbReference type="EMBL" id="MBE1557642.1"/>
    </source>
</evidence>
<evidence type="ECO:0000259" key="1">
    <source>
        <dbReference type="Pfam" id="PF14040"/>
    </source>
</evidence>
<dbReference type="Pfam" id="PF14040">
    <property type="entry name" value="DNase_NucA_NucB"/>
    <property type="match status" value="1"/>
</dbReference>
<feature type="domain" description="Deoxyribonuclease NucA/NucB" evidence="1">
    <location>
        <begin position="28"/>
        <end position="83"/>
    </location>
</feature>
<evidence type="ECO:0000313" key="3">
    <source>
        <dbReference type="Proteomes" id="UP000661607"/>
    </source>
</evidence>
<gene>
    <name evidence="2" type="ORF">H4W81_000421</name>
</gene>